<feature type="chain" id="PRO_5029852558" evidence="2">
    <location>
        <begin position="25"/>
        <end position="414"/>
    </location>
</feature>
<accession>A0A7I8VAM1</accession>
<keyword evidence="1" id="KW-1133">Transmembrane helix</keyword>
<dbReference type="InterPro" id="IPR016186">
    <property type="entry name" value="C-type_lectin-like/link_sf"/>
</dbReference>
<keyword evidence="5" id="KW-1185">Reference proteome</keyword>
<evidence type="ECO:0000256" key="2">
    <source>
        <dbReference type="SAM" id="SignalP"/>
    </source>
</evidence>
<keyword evidence="1" id="KW-0472">Membrane</keyword>
<dbReference type="CDD" id="cd12087">
    <property type="entry name" value="TM_EGFR-like"/>
    <property type="match status" value="1"/>
</dbReference>
<keyword evidence="2" id="KW-0732">Signal</keyword>
<comment type="caution">
    <text evidence="4">The sequence shown here is derived from an EMBL/GenBank/DDBJ whole genome shotgun (WGS) entry which is preliminary data.</text>
</comment>
<dbReference type="EMBL" id="CAJFCJ010000002">
    <property type="protein sequence ID" value="CAD5112251.1"/>
    <property type="molecule type" value="Genomic_DNA"/>
</dbReference>
<name>A0A7I8VAM1_9ANNE</name>
<dbReference type="AlphaFoldDB" id="A0A7I8VAM1"/>
<reference evidence="4 5" key="1">
    <citation type="submission" date="2020-08" db="EMBL/GenBank/DDBJ databases">
        <authorList>
            <person name="Hejnol A."/>
        </authorList>
    </citation>
    <scope>NUCLEOTIDE SEQUENCE [LARGE SCALE GENOMIC DNA]</scope>
</reference>
<keyword evidence="1" id="KW-0812">Transmembrane</keyword>
<dbReference type="InterPro" id="IPR001304">
    <property type="entry name" value="C-type_lectin-like"/>
</dbReference>
<dbReference type="InterPro" id="IPR016187">
    <property type="entry name" value="CTDL_fold"/>
</dbReference>
<organism evidence="4 5">
    <name type="scientific">Dimorphilus gyrociliatus</name>
    <dbReference type="NCBI Taxonomy" id="2664684"/>
    <lineage>
        <taxon>Eukaryota</taxon>
        <taxon>Metazoa</taxon>
        <taxon>Spiralia</taxon>
        <taxon>Lophotrochozoa</taxon>
        <taxon>Annelida</taxon>
        <taxon>Polychaeta</taxon>
        <taxon>Polychaeta incertae sedis</taxon>
        <taxon>Dinophilidae</taxon>
        <taxon>Dimorphilus</taxon>
    </lineage>
</organism>
<evidence type="ECO:0000313" key="4">
    <source>
        <dbReference type="EMBL" id="CAD5112251.1"/>
    </source>
</evidence>
<proteinExistence type="predicted"/>
<dbReference type="SMART" id="SM00034">
    <property type="entry name" value="CLECT"/>
    <property type="match status" value="2"/>
</dbReference>
<evidence type="ECO:0000259" key="3">
    <source>
        <dbReference type="PROSITE" id="PS50041"/>
    </source>
</evidence>
<gene>
    <name evidence="4" type="ORF">DGYR_LOCUS1429</name>
</gene>
<dbReference type="Proteomes" id="UP000549394">
    <property type="component" value="Unassembled WGS sequence"/>
</dbReference>
<dbReference type="PROSITE" id="PS50041">
    <property type="entry name" value="C_TYPE_LECTIN_2"/>
    <property type="match status" value="1"/>
</dbReference>
<dbReference type="Gene3D" id="3.10.100.10">
    <property type="entry name" value="Mannose-Binding Protein A, subunit A"/>
    <property type="match status" value="2"/>
</dbReference>
<dbReference type="CDD" id="cd00037">
    <property type="entry name" value="CLECT"/>
    <property type="match status" value="1"/>
</dbReference>
<protein>
    <submittedName>
        <fullName evidence="4">DgyrCDS1482</fullName>
    </submittedName>
</protein>
<feature type="signal peptide" evidence="2">
    <location>
        <begin position="1"/>
        <end position="24"/>
    </location>
</feature>
<sequence length="414" mass="47922">MVSQTYVVVTILFLSILKVLTVYSFDCPNMGNRYLNQTAKIKCYRLFSGSENTGKPARICEIHNGKLAKIITAEDMYQAKLVILSRKYYGISKVRVDGYSELGNWVTMKNRQYNMREKSSSFNCGALFLKYSSLYIRPEDCLTKYRYICQMPRIYSSSCRKVLNITKSYGDKCYSLSYNRYNFYEASTHCQLLGGELADERIHRTVYTKFRNALQYRNIPVWLGLTNKPWRFSNGDMIKSFYWQEHEPVSDRLTLLLNGATLKWATIEESQPQRPYPFLCEKEYHDDTRTTTRHVPTDPSNNKGHNVLNISIITKAIAGGAVGFLIFIAIGLVFFCRFINQRKYRRNGALSSRRNFARRQTSVVNIPPNMASRVEPPSYNQATVLPVPPPYEEVTGHQLDELKPPKYSTIYPER</sequence>
<evidence type="ECO:0000313" key="5">
    <source>
        <dbReference type="Proteomes" id="UP000549394"/>
    </source>
</evidence>
<feature type="transmembrane region" description="Helical" evidence="1">
    <location>
        <begin position="316"/>
        <end position="336"/>
    </location>
</feature>
<dbReference type="SUPFAM" id="SSF56436">
    <property type="entry name" value="C-type lectin-like"/>
    <property type="match status" value="2"/>
</dbReference>
<feature type="domain" description="C-type lectin" evidence="3">
    <location>
        <begin position="169"/>
        <end position="264"/>
    </location>
</feature>
<evidence type="ECO:0000256" key="1">
    <source>
        <dbReference type="SAM" id="Phobius"/>
    </source>
</evidence>